<feature type="transmembrane region" description="Helical" evidence="6">
    <location>
        <begin position="138"/>
        <end position="163"/>
    </location>
</feature>
<evidence type="ECO:0000313" key="7">
    <source>
        <dbReference type="EMBL" id="EMA27083.1"/>
    </source>
</evidence>
<keyword evidence="8" id="KW-1185">Reference proteome</keyword>
<feature type="transmembrane region" description="Helical" evidence="6">
    <location>
        <begin position="459"/>
        <end position="482"/>
    </location>
</feature>
<evidence type="ECO:0000313" key="8">
    <source>
        <dbReference type="Proteomes" id="UP000011524"/>
    </source>
</evidence>
<feature type="transmembrane region" description="Helical" evidence="6">
    <location>
        <begin position="49"/>
        <end position="82"/>
    </location>
</feature>
<dbReference type="GO" id="GO:0022857">
    <property type="term" value="F:transmembrane transporter activity"/>
    <property type="evidence" value="ECO:0007669"/>
    <property type="project" value="InterPro"/>
</dbReference>
<sequence length="489" mass="50642">MGDGRTDGTGLLADVPVVQVSGLVVMALLLGGGLAGPTPPGMSPSIRRVLSVFLIALVLWLTEPVPYVVSSVLSVTLLYALGVVDTFAAAATGYASSLVFFLLLLLLLSNSISSVGLDRRMAQRLLSGEHTPRQTHRSLAAHILLLAVLVPSAMARAVTFIPIVKRLVDAYGLADGSGFERGAFLLLGHVNPIASMALMTGGGMALVTSEIVTSTVRPVTWVEWAVLMIPPTVALFGLGTVSAAAFSSVDGEKTVATADGNGAPAEEPRPFGTESASEVGSTREQRLVAGVMGATVLAWIVGSFVGIPTVVPAAAAVFVLSLPGVGVIKADDVRDVSWGIIFLIGAMLSILDVMESTGTLDYVVETLTRAVPFAALAHWQVVAVLLGLAVGIRVLFSTASAAIVVALPIVLEFADAFGVARLPLALSVLLVVGSTTILPFNTSAVLVSMDRGPLSHRDVVSFGLVTMALSLVVVVASWLVYWPVILSCC</sequence>
<reference evidence="7 8" key="1">
    <citation type="journal article" date="2014" name="PLoS Genet.">
        <title>Phylogenetically driven sequencing of extremely halophilic archaea reveals strategies for static and dynamic osmo-response.</title>
        <authorList>
            <person name="Becker E.A."/>
            <person name="Seitzer P.M."/>
            <person name="Tritt A."/>
            <person name="Larsen D."/>
            <person name="Krusor M."/>
            <person name="Yao A.I."/>
            <person name="Wu D."/>
            <person name="Madern D."/>
            <person name="Eisen J.A."/>
            <person name="Darling A.E."/>
            <person name="Facciotti M.T."/>
        </authorList>
    </citation>
    <scope>NUCLEOTIDE SEQUENCE [LARGE SCALE GENOMIC DNA]</scope>
    <source>
        <strain evidence="8">ATCC 49778 / DSM 6131 / JCM 7785 / NBRC 101032 / NCIMB 13157 / TR-1</strain>
    </source>
</reference>
<feature type="transmembrane region" description="Helical" evidence="6">
    <location>
        <begin position="399"/>
        <end position="418"/>
    </location>
</feature>
<protein>
    <submittedName>
        <fullName evidence="7">Sodium/sulfate symporter</fullName>
    </submittedName>
</protein>
<feature type="transmembrane region" description="Helical" evidence="6">
    <location>
        <begin position="94"/>
        <end position="117"/>
    </location>
</feature>
<evidence type="ECO:0000256" key="3">
    <source>
        <dbReference type="ARBA" id="ARBA00022989"/>
    </source>
</evidence>
<dbReference type="RefSeq" id="WP_004595011.1">
    <property type="nucleotide sequence ID" value="NZ_AOLY01000046.1"/>
</dbReference>
<gene>
    <name evidence="7" type="ORF">C444_20911</name>
</gene>
<keyword evidence="3 6" id="KW-1133">Transmembrane helix</keyword>
<dbReference type="AlphaFoldDB" id="M0L1W8"/>
<dbReference type="GO" id="GO:0005886">
    <property type="term" value="C:plasma membrane"/>
    <property type="evidence" value="ECO:0007669"/>
    <property type="project" value="TreeGrafter"/>
</dbReference>
<evidence type="ECO:0000256" key="1">
    <source>
        <dbReference type="ARBA" id="ARBA00004141"/>
    </source>
</evidence>
<dbReference type="Proteomes" id="UP000011524">
    <property type="component" value="Unassembled WGS sequence"/>
</dbReference>
<evidence type="ECO:0000256" key="6">
    <source>
        <dbReference type="SAM" id="Phobius"/>
    </source>
</evidence>
<dbReference type="InterPro" id="IPR001898">
    <property type="entry name" value="SLC13A/DASS"/>
</dbReference>
<feature type="transmembrane region" description="Helical" evidence="6">
    <location>
        <begin position="183"/>
        <end position="207"/>
    </location>
</feature>
<evidence type="ECO:0000256" key="5">
    <source>
        <dbReference type="SAM" id="MobiDB-lite"/>
    </source>
</evidence>
<dbReference type="PANTHER" id="PTHR10283">
    <property type="entry name" value="SOLUTE CARRIER FAMILY 13 MEMBER"/>
    <property type="match status" value="1"/>
</dbReference>
<feature type="transmembrane region" description="Helical" evidence="6">
    <location>
        <begin position="296"/>
        <end position="321"/>
    </location>
</feature>
<evidence type="ECO:0000256" key="2">
    <source>
        <dbReference type="ARBA" id="ARBA00022692"/>
    </source>
</evidence>
<feature type="transmembrane region" description="Helical" evidence="6">
    <location>
        <begin position="424"/>
        <end position="447"/>
    </location>
</feature>
<evidence type="ECO:0000256" key="4">
    <source>
        <dbReference type="ARBA" id="ARBA00023136"/>
    </source>
</evidence>
<feature type="transmembrane region" description="Helical" evidence="6">
    <location>
        <begin position="20"/>
        <end position="37"/>
    </location>
</feature>
<comment type="subcellular location">
    <subcellularLocation>
        <location evidence="1">Membrane</location>
        <topology evidence="1">Multi-pass membrane protein</topology>
    </subcellularLocation>
</comment>
<keyword evidence="4 6" id="KW-0472">Membrane</keyword>
<feature type="transmembrane region" description="Helical" evidence="6">
    <location>
        <begin position="371"/>
        <end position="392"/>
    </location>
</feature>
<dbReference type="EMBL" id="AOLY01000046">
    <property type="protein sequence ID" value="EMA27083.1"/>
    <property type="molecule type" value="Genomic_DNA"/>
</dbReference>
<dbReference type="eggNOG" id="arCOG00238">
    <property type="taxonomic scope" value="Archaea"/>
</dbReference>
<accession>M0L1W8</accession>
<dbReference type="PATRIC" id="fig|1227453.3.peg.4107"/>
<feature type="region of interest" description="Disordered" evidence="5">
    <location>
        <begin position="257"/>
        <end position="280"/>
    </location>
</feature>
<dbReference type="STRING" id="1227453.C444_20911"/>
<organism evidence="7 8">
    <name type="scientific">Haloarcula japonica (strain ATCC 49778 / DSM 6131 / JCM 7785 / NBRC 101032 / NCIMB 13157 / TR-1)</name>
    <dbReference type="NCBI Taxonomy" id="1227453"/>
    <lineage>
        <taxon>Archaea</taxon>
        <taxon>Methanobacteriati</taxon>
        <taxon>Methanobacteriota</taxon>
        <taxon>Stenosarchaea group</taxon>
        <taxon>Halobacteria</taxon>
        <taxon>Halobacteriales</taxon>
        <taxon>Haloarculaceae</taxon>
        <taxon>Haloarcula</taxon>
    </lineage>
</organism>
<keyword evidence="2 6" id="KW-0812">Transmembrane</keyword>
<feature type="transmembrane region" description="Helical" evidence="6">
    <location>
        <begin position="219"/>
        <end position="246"/>
    </location>
</feature>
<feature type="transmembrane region" description="Helical" evidence="6">
    <location>
        <begin position="333"/>
        <end position="351"/>
    </location>
</feature>
<name>M0L1W8_HALJT</name>
<comment type="caution">
    <text evidence="7">The sequence shown here is derived from an EMBL/GenBank/DDBJ whole genome shotgun (WGS) entry which is preliminary data.</text>
</comment>
<proteinExistence type="predicted"/>
<dbReference type="Pfam" id="PF00939">
    <property type="entry name" value="Na_sulph_symp"/>
    <property type="match status" value="1"/>
</dbReference>